<dbReference type="AlphaFoldDB" id="A0A195E710"/>
<evidence type="ECO:0000313" key="2">
    <source>
        <dbReference type="EMBL" id="KYN20652.1"/>
    </source>
</evidence>
<proteinExistence type="predicted"/>
<organism evidence="2 3">
    <name type="scientific">Trachymyrmex cornetzi</name>
    <dbReference type="NCBI Taxonomy" id="471704"/>
    <lineage>
        <taxon>Eukaryota</taxon>
        <taxon>Metazoa</taxon>
        <taxon>Ecdysozoa</taxon>
        <taxon>Arthropoda</taxon>
        <taxon>Hexapoda</taxon>
        <taxon>Insecta</taxon>
        <taxon>Pterygota</taxon>
        <taxon>Neoptera</taxon>
        <taxon>Endopterygota</taxon>
        <taxon>Hymenoptera</taxon>
        <taxon>Apocrita</taxon>
        <taxon>Aculeata</taxon>
        <taxon>Formicoidea</taxon>
        <taxon>Formicidae</taxon>
        <taxon>Myrmicinae</taxon>
        <taxon>Trachymyrmex</taxon>
    </lineage>
</organism>
<evidence type="ECO:0000256" key="1">
    <source>
        <dbReference type="SAM" id="MobiDB-lite"/>
    </source>
</evidence>
<dbReference type="Proteomes" id="UP000078492">
    <property type="component" value="Unassembled WGS sequence"/>
</dbReference>
<evidence type="ECO:0000313" key="3">
    <source>
        <dbReference type="Proteomes" id="UP000078492"/>
    </source>
</evidence>
<reference evidence="2 3" key="1">
    <citation type="submission" date="2015-09" db="EMBL/GenBank/DDBJ databases">
        <title>Trachymyrmex cornetzi WGS genome.</title>
        <authorList>
            <person name="Nygaard S."/>
            <person name="Hu H."/>
            <person name="Boomsma J."/>
            <person name="Zhang G."/>
        </authorList>
    </citation>
    <scope>NUCLEOTIDE SEQUENCE [LARGE SCALE GENOMIC DNA]</scope>
    <source>
        <strain evidence="2">Tcor2-1</strain>
        <tissue evidence="2">Whole body</tissue>
    </source>
</reference>
<keyword evidence="3" id="KW-1185">Reference proteome</keyword>
<feature type="compositionally biased region" description="Basic and acidic residues" evidence="1">
    <location>
        <begin position="35"/>
        <end position="56"/>
    </location>
</feature>
<feature type="compositionally biased region" description="Basic residues" evidence="1">
    <location>
        <begin position="1"/>
        <end position="11"/>
    </location>
</feature>
<feature type="compositionally biased region" description="Basic residues" evidence="1">
    <location>
        <begin position="59"/>
        <end position="73"/>
    </location>
</feature>
<feature type="region of interest" description="Disordered" evidence="1">
    <location>
        <begin position="1"/>
        <end position="98"/>
    </location>
</feature>
<gene>
    <name evidence="2" type="ORF">ALC57_06969</name>
</gene>
<dbReference type="EMBL" id="KQ979579">
    <property type="protein sequence ID" value="KYN20652.1"/>
    <property type="molecule type" value="Genomic_DNA"/>
</dbReference>
<name>A0A195E710_9HYME</name>
<feature type="compositionally biased region" description="Basic and acidic residues" evidence="1">
    <location>
        <begin position="12"/>
        <end position="23"/>
    </location>
</feature>
<sequence>MAKKKTKKREKKRYDVKDVEGRRGTKKKTAEMPSETEREMWEKDGNGRREREREGKWGPQRRTRSGGKWKAARVRVGPSERGPFARGGKARSGTSGGSELVAACGVCHKPQSTLKACDMPLRRSVARQLSSEFVVVAD</sequence>
<protein>
    <submittedName>
        <fullName evidence="2">Uncharacterized protein</fullName>
    </submittedName>
</protein>
<accession>A0A195E710</accession>